<accession>A0A7J7J040</accession>
<gene>
    <name evidence="1" type="ORF">EB796_022642</name>
</gene>
<organism evidence="1 2">
    <name type="scientific">Bugula neritina</name>
    <name type="common">Brown bryozoan</name>
    <name type="synonym">Sertularia neritina</name>
    <dbReference type="NCBI Taxonomy" id="10212"/>
    <lineage>
        <taxon>Eukaryota</taxon>
        <taxon>Metazoa</taxon>
        <taxon>Spiralia</taxon>
        <taxon>Lophotrochozoa</taxon>
        <taxon>Bryozoa</taxon>
        <taxon>Gymnolaemata</taxon>
        <taxon>Cheilostomatida</taxon>
        <taxon>Flustrina</taxon>
        <taxon>Buguloidea</taxon>
        <taxon>Bugulidae</taxon>
        <taxon>Bugula</taxon>
    </lineage>
</organism>
<evidence type="ECO:0000313" key="2">
    <source>
        <dbReference type="Proteomes" id="UP000593567"/>
    </source>
</evidence>
<keyword evidence="2" id="KW-1185">Reference proteome</keyword>
<evidence type="ECO:0000313" key="1">
    <source>
        <dbReference type="EMBL" id="KAF6019041.1"/>
    </source>
</evidence>
<dbReference type="AlphaFoldDB" id="A0A7J7J040"/>
<comment type="caution">
    <text evidence="1">The sequence shown here is derived from an EMBL/GenBank/DDBJ whole genome shotgun (WGS) entry which is preliminary data.</text>
</comment>
<dbReference type="Proteomes" id="UP000593567">
    <property type="component" value="Unassembled WGS sequence"/>
</dbReference>
<sequence>MLGKYLLASELDLRYHTNVSLTDKSKFYQRRNLFTSCGELSAAREKHTMVSFRYAYTTVLWKVYLG</sequence>
<name>A0A7J7J040_BUGNE</name>
<reference evidence="1" key="1">
    <citation type="submission" date="2020-06" db="EMBL/GenBank/DDBJ databases">
        <title>Draft genome of Bugula neritina, a colonial animal packing powerful symbionts and potential medicines.</title>
        <authorList>
            <person name="Rayko M."/>
        </authorList>
    </citation>
    <scope>NUCLEOTIDE SEQUENCE [LARGE SCALE GENOMIC DNA]</scope>
    <source>
        <strain evidence="1">Kwan_BN1</strain>
    </source>
</reference>
<proteinExistence type="predicted"/>
<dbReference type="EMBL" id="VXIV02003257">
    <property type="protein sequence ID" value="KAF6019041.1"/>
    <property type="molecule type" value="Genomic_DNA"/>
</dbReference>
<protein>
    <submittedName>
        <fullName evidence="1">Uncharacterized protein</fullName>
    </submittedName>
</protein>